<sequence length="267" mass="31047">MPELEEVSYSREECIAAIRDYYTFLTKMYLKEEDVLHSPEGGWPSITPETMAGLDKSDEVISLLRHLPYLRRRYDENDPQGAAYCCFANWQTDCYFVEHGQATNEEFKLVTEGADIYEDVPPHVISLTSGGLNCPSFLLDTELGIVYWRDCPGEIRTKATHEQVWDDPYEWAPENEAEWRGDAAHWAVKDSFETLKDQFITLSFIPTDSETVRDIYTVAVRNLPCDGWIERVQAIYRNHGWPDLEKFRKEECLKVIKTALREEFPQL</sequence>
<evidence type="ECO:0000313" key="2">
    <source>
        <dbReference type="Proteomes" id="UP000008782"/>
    </source>
</evidence>
<dbReference type="Proteomes" id="UP000008782">
    <property type="component" value="Unassembled WGS sequence"/>
</dbReference>
<organism evidence="2">
    <name type="scientific">Colletotrichum graminicola (strain M1.001 / M2 / FGSC 10212)</name>
    <name type="common">Maize anthracnose fungus</name>
    <name type="synonym">Glomerella graminicola</name>
    <dbReference type="NCBI Taxonomy" id="645133"/>
    <lineage>
        <taxon>Eukaryota</taxon>
        <taxon>Fungi</taxon>
        <taxon>Dikarya</taxon>
        <taxon>Ascomycota</taxon>
        <taxon>Pezizomycotina</taxon>
        <taxon>Sordariomycetes</taxon>
        <taxon>Hypocreomycetidae</taxon>
        <taxon>Glomerellales</taxon>
        <taxon>Glomerellaceae</taxon>
        <taxon>Colletotrichum</taxon>
        <taxon>Colletotrichum graminicola species complex</taxon>
    </lineage>
</organism>
<dbReference type="HOGENOM" id="CLU_054614_2_0_1"/>
<dbReference type="EMBL" id="GG697375">
    <property type="protein sequence ID" value="EFQ33956.1"/>
    <property type="molecule type" value="Genomic_DNA"/>
</dbReference>
<gene>
    <name evidence="1" type="ORF">GLRG_09100</name>
</gene>
<keyword evidence="2" id="KW-1185">Reference proteome</keyword>
<dbReference type="AlphaFoldDB" id="E3QSW8"/>
<dbReference type="RefSeq" id="XP_008097976.1">
    <property type="nucleotide sequence ID" value="XM_008099785.1"/>
</dbReference>
<proteinExistence type="predicted"/>
<dbReference type="OrthoDB" id="5343383at2759"/>
<dbReference type="eggNOG" id="ENOG502SMEB">
    <property type="taxonomic scope" value="Eukaryota"/>
</dbReference>
<dbReference type="STRING" id="645133.E3QSW8"/>
<protein>
    <submittedName>
        <fullName evidence="1">Uncharacterized protein</fullName>
    </submittedName>
</protein>
<dbReference type="VEuPathDB" id="FungiDB:GLRG_09100"/>
<name>E3QSW8_COLGM</name>
<dbReference type="GeneID" id="24414465"/>
<reference evidence="2" key="1">
    <citation type="journal article" date="2012" name="Nat. Genet.">
        <title>Lifestyle transitions in plant pathogenic Colletotrichum fungi deciphered by genome and transcriptome analyses.</title>
        <authorList>
            <person name="O'Connell R.J."/>
            <person name="Thon M.R."/>
            <person name="Hacquard S."/>
            <person name="Amyotte S.G."/>
            <person name="Kleemann J."/>
            <person name="Torres M.F."/>
            <person name="Damm U."/>
            <person name="Buiate E.A."/>
            <person name="Epstein L."/>
            <person name="Alkan N."/>
            <person name="Altmueller J."/>
            <person name="Alvarado-Balderrama L."/>
            <person name="Bauser C.A."/>
            <person name="Becker C."/>
            <person name="Birren B.W."/>
            <person name="Chen Z."/>
            <person name="Choi J."/>
            <person name="Crouch J.A."/>
            <person name="Duvick J.P."/>
            <person name="Farman M.A."/>
            <person name="Gan P."/>
            <person name="Heiman D."/>
            <person name="Henrissat B."/>
            <person name="Howard R.J."/>
            <person name="Kabbage M."/>
            <person name="Koch C."/>
            <person name="Kracher B."/>
            <person name="Kubo Y."/>
            <person name="Law A.D."/>
            <person name="Lebrun M.-H."/>
            <person name="Lee Y.-H."/>
            <person name="Miyara I."/>
            <person name="Moore N."/>
            <person name="Neumann U."/>
            <person name="Nordstroem K."/>
            <person name="Panaccione D.G."/>
            <person name="Panstruga R."/>
            <person name="Place M."/>
            <person name="Proctor R.H."/>
            <person name="Prusky D."/>
            <person name="Rech G."/>
            <person name="Reinhardt R."/>
            <person name="Rollins J.A."/>
            <person name="Rounsley S."/>
            <person name="Schardl C.L."/>
            <person name="Schwartz D.C."/>
            <person name="Shenoy N."/>
            <person name="Shirasu K."/>
            <person name="Sikhakolli U.R."/>
            <person name="Stueber K."/>
            <person name="Sukno S.A."/>
            <person name="Sweigard J.A."/>
            <person name="Takano Y."/>
            <person name="Takahara H."/>
            <person name="Trail F."/>
            <person name="van der Does H.C."/>
            <person name="Voll L.M."/>
            <person name="Will I."/>
            <person name="Young S."/>
            <person name="Zeng Q."/>
            <person name="Zhang J."/>
            <person name="Zhou S."/>
            <person name="Dickman M.B."/>
            <person name="Schulze-Lefert P."/>
            <person name="Ver Loren van Themaat E."/>
            <person name="Ma L.-J."/>
            <person name="Vaillancourt L.J."/>
        </authorList>
    </citation>
    <scope>NUCLEOTIDE SEQUENCE [LARGE SCALE GENOMIC DNA]</scope>
    <source>
        <strain evidence="2">M1.001 / M2 / FGSC 10212</strain>
    </source>
</reference>
<evidence type="ECO:0000313" key="1">
    <source>
        <dbReference type="EMBL" id="EFQ33956.1"/>
    </source>
</evidence>
<accession>E3QSW8</accession>